<reference evidence="1" key="1">
    <citation type="submission" date="2024-09" db="EMBL/GenBank/DDBJ databases">
        <title>Draft Genome Sequences of Neofusicoccum parvum.</title>
        <authorList>
            <person name="Ashida A."/>
            <person name="Camagna M."/>
            <person name="Tanaka A."/>
            <person name="Takemoto D."/>
        </authorList>
    </citation>
    <scope>NUCLEOTIDE SEQUENCE</scope>
    <source>
        <strain evidence="1">PPO83</strain>
    </source>
</reference>
<keyword evidence="2" id="KW-1185">Reference proteome</keyword>
<dbReference type="EMBL" id="BSXG01000180">
    <property type="protein sequence ID" value="GME51863.1"/>
    <property type="molecule type" value="Genomic_DNA"/>
</dbReference>
<protein>
    <submittedName>
        <fullName evidence="1">Uncharacterized protein LTHEOB_10405</fullName>
    </submittedName>
</protein>
<name>A0ACB5SPQ0_9PEZI</name>
<sequence length="190" mass="21173">MLVERSPELITAVGVLVVPAFLTLILRCYVRITRRSFGKDDCCLVIAGLLYGWQTYEMVQGALDGIGVHDVLLADKPEKAMHALEHMFMIVISFTFCVLFIKLGIAYMLLRVAVNLVHLWLIRIVTAIYVVISLAVDFYVILQCSPVEANWDYSLLAAGTGHCGPVSVVVNLTYLITAINIVTDWFYVGM</sequence>
<evidence type="ECO:0000313" key="1">
    <source>
        <dbReference type="EMBL" id="GME51863.1"/>
    </source>
</evidence>
<comment type="caution">
    <text evidence="1">The sequence shown here is derived from an EMBL/GenBank/DDBJ whole genome shotgun (WGS) entry which is preliminary data.</text>
</comment>
<organism evidence="1 2">
    <name type="scientific">Neofusicoccum parvum</name>
    <dbReference type="NCBI Taxonomy" id="310453"/>
    <lineage>
        <taxon>Eukaryota</taxon>
        <taxon>Fungi</taxon>
        <taxon>Dikarya</taxon>
        <taxon>Ascomycota</taxon>
        <taxon>Pezizomycotina</taxon>
        <taxon>Dothideomycetes</taxon>
        <taxon>Dothideomycetes incertae sedis</taxon>
        <taxon>Botryosphaeriales</taxon>
        <taxon>Botryosphaeriaceae</taxon>
        <taxon>Neofusicoccum</taxon>
    </lineage>
</organism>
<accession>A0ACB5SPQ0</accession>
<dbReference type="Proteomes" id="UP001165186">
    <property type="component" value="Unassembled WGS sequence"/>
</dbReference>
<evidence type="ECO:0000313" key="2">
    <source>
        <dbReference type="Proteomes" id="UP001165186"/>
    </source>
</evidence>
<proteinExistence type="predicted"/>
<gene>
    <name evidence="1" type="primary">g5567</name>
    <name evidence="1" type="ORF">NpPPO83_00005567</name>
</gene>